<dbReference type="InterPro" id="IPR016181">
    <property type="entry name" value="Acyl_CoA_acyltransferase"/>
</dbReference>
<dbReference type="KEGG" id="pstg:E8M01_30570"/>
<evidence type="ECO:0000313" key="2">
    <source>
        <dbReference type="Proteomes" id="UP000298781"/>
    </source>
</evidence>
<evidence type="ECO:0000313" key="1">
    <source>
        <dbReference type="EMBL" id="QCI68191.1"/>
    </source>
</evidence>
<accession>A0A4D7B5B5</accession>
<organism evidence="1 2">
    <name type="scientific">Phreatobacter stygius</name>
    <dbReference type="NCBI Taxonomy" id="1940610"/>
    <lineage>
        <taxon>Bacteria</taxon>
        <taxon>Pseudomonadati</taxon>
        <taxon>Pseudomonadota</taxon>
        <taxon>Alphaproteobacteria</taxon>
        <taxon>Hyphomicrobiales</taxon>
        <taxon>Phreatobacteraceae</taxon>
        <taxon>Phreatobacter</taxon>
    </lineage>
</organism>
<protein>
    <submittedName>
        <fullName evidence="1">N-acetyltransferase</fullName>
    </submittedName>
</protein>
<dbReference type="EMBL" id="CP039690">
    <property type="protein sequence ID" value="QCI68191.1"/>
    <property type="molecule type" value="Genomic_DNA"/>
</dbReference>
<proteinExistence type="predicted"/>
<dbReference type="RefSeq" id="WP_136963610.1">
    <property type="nucleotide sequence ID" value="NZ_CP039690.1"/>
</dbReference>
<dbReference type="AlphaFoldDB" id="A0A4D7B5B5"/>
<dbReference type="GO" id="GO:0016740">
    <property type="term" value="F:transferase activity"/>
    <property type="evidence" value="ECO:0007669"/>
    <property type="project" value="UniProtKB-KW"/>
</dbReference>
<dbReference type="Gene3D" id="3.40.630.30">
    <property type="match status" value="1"/>
</dbReference>
<dbReference type="Proteomes" id="UP000298781">
    <property type="component" value="Chromosome"/>
</dbReference>
<dbReference type="PANTHER" id="PTHR47017:SF1">
    <property type="entry name" value="ACYL-COA"/>
    <property type="match status" value="1"/>
</dbReference>
<dbReference type="SUPFAM" id="SSF55729">
    <property type="entry name" value="Acyl-CoA N-acyltransferases (Nat)"/>
    <property type="match status" value="1"/>
</dbReference>
<name>A0A4D7B5B5_9HYPH</name>
<dbReference type="PANTHER" id="PTHR47017">
    <property type="entry name" value="ACYL-COA"/>
    <property type="match status" value="1"/>
</dbReference>
<reference evidence="1 2" key="1">
    <citation type="submission" date="2019-04" db="EMBL/GenBank/DDBJ databases">
        <title>Phreatobacter aquaticus sp. nov.</title>
        <authorList>
            <person name="Choi A."/>
        </authorList>
    </citation>
    <scope>NUCLEOTIDE SEQUENCE [LARGE SCALE GENOMIC DNA]</scope>
    <source>
        <strain evidence="1 2">KCTC 52518</strain>
    </source>
</reference>
<dbReference type="InterPro" id="IPR007434">
    <property type="entry name" value="FemAB-like"/>
</dbReference>
<sequence>MSAPPFTIRIVSSLAEIPAADWNACAADETGSVDPFLDHAFFLSLEESGSAVRATGWLGHHLVLEDAAGVIQGVMPCYLKSHSRGEYVFDQGWAEAYEQAGGRYYPKLQVSVPFTPATGRRLLVRAGMDQHLARTALAQGAAQVALQRGVSSLHVTFCMKDEWDLLGAAGYLQRADTQFHFENAGYADFDAFLAALSSRKRKVIRRERREALDGRGITIRRLTGAELTEAAWDAFFAFYTDTGSRKWGRPYLTRAFFSLIGERMADRILLIMAERDGRYIAGAINFIGRDVLYGRHWGCIEEHSFLHFEVCYYQAIEHAIETGLQRVEAGAQGEHKLARGYRPVETHSAHFITDRGLRRAVADYLVRERGYVASAIDELAAMAPFRKAEVESE</sequence>
<dbReference type="OrthoDB" id="9776898at2"/>
<gene>
    <name evidence="1" type="ORF">E8M01_30570</name>
</gene>
<keyword evidence="1" id="KW-0808">Transferase</keyword>
<keyword evidence="2" id="KW-1185">Reference proteome</keyword>
<dbReference type="Pfam" id="PF04339">
    <property type="entry name" value="FemAB_like"/>
    <property type="match status" value="1"/>
</dbReference>